<evidence type="ECO:0000313" key="9">
    <source>
        <dbReference type="Proteomes" id="UP000503820"/>
    </source>
</evidence>
<evidence type="ECO:0000256" key="2">
    <source>
        <dbReference type="ARBA" id="ARBA00008034"/>
    </source>
</evidence>
<feature type="transmembrane region" description="Helical" evidence="7">
    <location>
        <begin position="136"/>
        <end position="158"/>
    </location>
</feature>
<feature type="transmembrane region" description="Helical" evidence="7">
    <location>
        <begin position="178"/>
        <end position="203"/>
    </location>
</feature>
<dbReference type="EMBL" id="BLVP01000001">
    <property type="protein sequence ID" value="GFM35880.1"/>
    <property type="molecule type" value="Genomic_DNA"/>
</dbReference>
<keyword evidence="6" id="KW-0813">Transport</keyword>
<organism evidence="8 9">
    <name type="scientific">Desulfovibrio psychrotolerans</name>
    <dbReference type="NCBI Taxonomy" id="415242"/>
    <lineage>
        <taxon>Bacteria</taxon>
        <taxon>Pseudomonadati</taxon>
        <taxon>Thermodesulfobacteriota</taxon>
        <taxon>Desulfovibrionia</taxon>
        <taxon>Desulfovibrionales</taxon>
        <taxon>Desulfovibrionaceae</taxon>
        <taxon>Desulfovibrio</taxon>
    </lineage>
</organism>
<feature type="transmembrane region" description="Helical" evidence="7">
    <location>
        <begin position="244"/>
        <end position="265"/>
    </location>
</feature>
<dbReference type="SUPFAM" id="SSF81345">
    <property type="entry name" value="ABC transporter involved in vitamin B12 uptake, BtuC"/>
    <property type="match status" value="1"/>
</dbReference>
<keyword evidence="4 7" id="KW-1133">Transmembrane helix</keyword>
<dbReference type="GO" id="GO:0043190">
    <property type="term" value="C:ATP-binding cassette (ABC) transporter complex"/>
    <property type="evidence" value="ECO:0007669"/>
    <property type="project" value="InterPro"/>
</dbReference>
<dbReference type="CDD" id="cd06550">
    <property type="entry name" value="TM_ABC_iron-siderophores_like"/>
    <property type="match status" value="1"/>
</dbReference>
<proteinExistence type="inferred from homology"/>
<dbReference type="GO" id="GO:0010043">
    <property type="term" value="P:response to zinc ion"/>
    <property type="evidence" value="ECO:0007669"/>
    <property type="project" value="TreeGrafter"/>
</dbReference>
<evidence type="ECO:0000313" key="8">
    <source>
        <dbReference type="EMBL" id="GFM35880.1"/>
    </source>
</evidence>
<evidence type="ECO:0000256" key="5">
    <source>
        <dbReference type="ARBA" id="ARBA00023136"/>
    </source>
</evidence>
<dbReference type="InterPro" id="IPR001626">
    <property type="entry name" value="ABC_TroCD"/>
</dbReference>
<keyword evidence="3 6" id="KW-0812">Transmembrane</keyword>
<dbReference type="GO" id="GO:0055085">
    <property type="term" value="P:transmembrane transport"/>
    <property type="evidence" value="ECO:0007669"/>
    <property type="project" value="InterPro"/>
</dbReference>
<comment type="similarity">
    <text evidence="2 6">Belongs to the ABC-3 integral membrane protein family.</text>
</comment>
<dbReference type="RefSeq" id="WP_174408541.1">
    <property type="nucleotide sequence ID" value="NZ_BLVP01000001.1"/>
</dbReference>
<dbReference type="Gene3D" id="1.10.3470.10">
    <property type="entry name" value="ABC transporter involved in vitamin B12 uptake, BtuC"/>
    <property type="match status" value="1"/>
</dbReference>
<keyword evidence="5 7" id="KW-0472">Membrane</keyword>
<comment type="subcellular location">
    <subcellularLocation>
        <location evidence="6">Cell membrane</location>
        <topology evidence="6">Multi-pass membrane protein</topology>
    </subcellularLocation>
    <subcellularLocation>
        <location evidence="1">Membrane</location>
        <topology evidence="1">Multi-pass membrane protein</topology>
    </subcellularLocation>
</comment>
<evidence type="ECO:0000256" key="3">
    <source>
        <dbReference type="ARBA" id="ARBA00022692"/>
    </source>
</evidence>
<sequence>MLHMLSFDFMQHALLASLLASVACGVVGSLVVVNRLVFLAGGVAHAAYGGVGLAFFLGLPVLPCTVGFSLGASLLMAGVSLRYRDKADTAIGVLWAAGMAFGIILLDLTPGYNVDLMSFLFGSILAVPVEDLWLMAGLNAVVLLLTAYHYPGLLLLSFDSEFARARGLAVPMLHCLMVGMAALCVVMIIRVVGLILVIALLTIPPFMAQRHARSLAGMMLAATGWSILFCLGGLALSYRFDLTSGASIIAVAAVCFFAALGADGLKHAWQGRRRTA</sequence>
<gene>
    <name evidence="8" type="ORF">DSM19430T_05640</name>
</gene>
<dbReference type="AlphaFoldDB" id="A0A7J0BQE0"/>
<feature type="transmembrane region" description="Helical" evidence="7">
    <location>
        <begin position="215"/>
        <end position="238"/>
    </location>
</feature>
<dbReference type="InterPro" id="IPR037294">
    <property type="entry name" value="ABC_BtuC-like"/>
</dbReference>
<evidence type="ECO:0000256" key="7">
    <source>
        <dbReference type="SAM" id="Phobius"/>
    </source>
</evidence>
<accession>A0A7J0BQE0</accession>
<feature type="transmembrane region" description="Helical" evidence="7">
    <location>
        <begin position="89"/>
        <end position="106"/>
    </location>
</feature>
<keyword evidence="9" id="KW-1185">Reference proteome</keyword>
<dbReference type="Pfam" id="PF00950">
    <property type="entry name" value="ABC-3"/>
    <property type="match status" value="1"/>
</dbReference>
<feature type="transmembrane region" description="Helical" evidence="7">
    <location>
        <begin position="53"/>
        <end position="77"/>
    </location>
</feature>
<dbReference type="PANTHER" id="PTHR30477">
    <property type="entry name" value="ABC-TRANSPORTER METAL-BINDING PROTEIN"/>
    <property type="match status" value="1"/>
</dbReference>
<evidence type="ECO:0000256" key="6">
    <source>
        <dbReference type="RuleBase" id="RU003943"/>
    </source>
</evidence>
<dbReference type="PANTHER" id="PTHR30477:SF18">
    <property type="entry name" value="METAL TRANSPORT SYSTEM MEMBRANE PROTEIN CT_417-RELATED"/>
    <property type="match status" value="1"/>
</dbReference>
<evidence type="ECO:0000256" key="1">
    <source>
        <dbReference type="ARBA" id="ARBA00004141"/>
    </source>
</evidence>
<comment type="caution">
    <text evidence="8">The sequence shown here is derived from an EMBL/GenBank/DDBJ whole genome shotgun (WGS) entry which is preliminary data.</text>
</comment>
<protein>
    <submittedName>
        <fullName evidence="8">Membrane protein</fullName>
    </submittedName>
</protein>
<dbReference type="Proteomes" id="UP000503820">
    <property type="component" value="Unassembled WGS sequence"/>
</dbReference>
<name>A0A7J0BQE0_9BACT</name>
<evidence type="ECO:0000256" key="4">
    <source>
        <dbReference type="ARBA" id="ARBA00022989"/>
    </source>
</evidence>
<reference evidence="8 9" key="1">
    <citation type="submission" date="2020-05" db="EMBL/GenBank/DDBJ databases">
        <title>Draft genome sequence of Desulfovibrio psychrotolerans JS1T.</title>
        <authorList>
            <person name="Ueno A."/>
            <person name="Tamazawa S."/>
            <person name="Tamamura S."/>
            <person name="Murakami T."/>
            <person name="Kiyama T."/>
            <person name="Inomata H."/>
            <person name="Amano Y."/>
            <person name="Miyakawa K."/>
            <person name="Tamaki H."/>
            <person name="Naganuma T."/>
            <person name="Kaneko K."/>
        </authorList>
    </citation>
    <scope>NUCLEOTIDE SEQUENCE [LARGE SCALE GENOMIC DNA]</scope>
    <source>
        <strain evidence="8 9">JS1</strain>
    </source>
</reference>